<dbReference type="EMBL" id="SJPM01000007">
    <property type="protein sequence ID" value="TWT94928.1"/>
    <property type="molecule type" value="Genomic_DNA"/>
</dbReference>
<keyword evidence="3" id="KW-1185">Reference proteome</keyword>
<sequence length="77" mass="8068">MYGSVGGVPGNRAPIPIRLVLATTAMSASGTVDMSPQDDLGDPLHIAYQPTGCNIRLQQSVDSSPVGSSNRKRRFPG</sequence>
<accession>A0A5C6A6M0</accession>
<feature type="compositionally biased region" description="Polar residues" evidence="1">
    <location>
        <begin position="58"/>
        <end position="69"/>
    </location>
</feature>
<comment type="caution">
    <text evidence="2">The sequence shown here is derived from an EMBL/GenBank/DDBJ whole genome shotgun (WGS) entry which is preliminary data.</text>
</comment>
<name>A0A5C6A6M0_9BACT</name>
<evidence type="ECO:0000256" key="1">
    <source>
        <dbReference type="SAM" id="MobiDB-lite"/>
    </source>
</evidence>
<evidence type="ECO:0000313" key="3">
    <source>
        <dbReference type="Proteomes" id="UP000316213"/>
    </source>
</evidence>
<evidence type="ECO:0000313" key="2">
    <source>
        <dbReference type="EMBL" id="TWT94928.1"/>
    </source>
</evidence>
<organism evidence="2 3">
    <name type="scientific">Neorhodopirellula pilleata</name>
    <dbReference type="NCBI Taxonomy" id="2714738"/>
    <lineage>
        <taxon>Bacteria</taxon>
        <taxon>Pseudomonadati</taxon>
        <taxon>Planctomycetota</taxon>
        <taxon>Planctomycetia</taxon>
        <taxon>Pirellulales</taxon>
        <taxon>Pirellulaceae</taxon>
        <taxon>Neorhodopirellula</taxon>
    </lineage>
</organism>
<gene>
    <name evidence="2" type="ORF">Pla100_35040</name>
</gene>
<proteinExistence type="predicted"/>
<feature type="region of interest" description="Disordered" evidence="1">
    <location>
        <begin position="58"/>
        <end position="77"/>
    </location>
</feature>
<dbReference type="AlphaFoldDB" id="A0A5C6A6M0"/>
<reference evidence="2 3" key="1">
    <citation type="submission" date="2019-02" db="EMBL/GenBank/DDBJ databases">
        <title>Deep-cultivation of Planctomycetes and their phenomic and genomic characterization uncovers novel biology.</title>
        <authorList>
            <person name="Wiegand S."/>
            <person name="Jogler M."/>
            <person name="Boedeker C."/>
            <person name="Pinto D."/>
            <person name="Vollmers J."/>
            <person name="Rivas-Marin E."/>
            <person name="Kohn T."/>
            <person name="Peeters S.H."/>
            <person name="Heuer A."/>
            <person name="Rast P."/>
            <person name="Oberbeckmann S."/>
            <person name="Bunk B."/>
            <person name="Jeske O."/>
            <person name="Meyerdierks A."/>
            <person name="Storesund J.E."/>
            <person name="Kallscheuer N."/>
            <person name="Luecker S."/>
            <person name="Lage O.M."/>
            <person name="Pohl T."/>
            <person name="Merkel B.J."/>
            <person name="Hornburger P."/>
            <person name="Mueller R.-W."/>
            <person name="Bruemmer F."/>
            <person name="Labrenz M."/>
            <person name="Spormann A.M."/>
            <person name="Op Den Camp H."/>
            <person name="Overmann J."/>
            <person name="Amann R."/>
            <person name="Jetten M.S.M."/>
            <person name="Mascher T."/>
            <person name="Medema M.H."/>
            <person name="Devos D.P."/>
            <person name="Kaster A.-K."/>
            <person name="Ovreas L."/>
            <person name="Rohde M."/>
            <person name="Galperin M.Y."/>
            <person name="Jogler C."/>
        </authorList>
    </citation>
    <scope>NUCLEOTIDE SEQUENCE [LARGE SCALE GENOMIC DNA]</scope>
    <source>
        <strain evidence="2 3">Pla100</strain>
    </source>
</reference>
<protein>
    <submittedName>
        <fullName evidence="2">Uncharacterized protein</fullName>
    </submittedName>
</protein>
<dbReference type="Proteomes" id="UP000316213">
    <property type="component" value="Unassembled WGS sequence"/>
</dbReference>